<dbReference type="GO" id="GO:0005615">
    <property type="term" value="C:extracellular space"/>
    <property type="evidence" value="ECO:0007669"/>
    <property type="project" value="TreeGrafter"/>
</dbReference>
<evidence type="ECO:0000256" key="6">
    <source>
        <dbReference type="ARBA" id="ARBA00023049"/>
    </source>
</evidence>
<keyword evidence="5" id="KW-0862">Zinc</keyword>
<evidence type="ECO:0000256" key="5">
    <source>
        <dbReference type="ARBA" id="ARBA00022833"/>
    </source>
</evidence>
<dbReference type="GO" id="GO:0006508">
    <property type="term" value="P:proteolysis"/>
    <property type="evidence" value="ECO:0007669"/>
    <property type="project" value="UniProtKB-KW"/>
</dbReference>
<evidence type="ECO:0000313" key="10">
    <source>
        <dbReference type="Proteomes" id="UP001152888"/>
    </source>
</evidence>
<evidence type="ECO:0000256" key="3">
    <source>
        <dbReference type="ARBA" id="ARBA00022670"/>
    </source>
</evidence>
<keyword evidence="10" id="KW-1185">Reference proteome</keyword>
<dbReference type="EMBL" id="CAKOFQ010006800">
    <property type="protein sequence ID" value="CAH1972616.1"/>
    <property type="molecule type" value="Genomic_DNA"/>
</dbReference>
<feature type="domain" description="Peptidase M14" evidence="8">
    <location>
        <begin position="40"/>
        <end position="324"/>
    </location>
</feature>
<dbReference type="PANTHER" id="PTHR11705:SF143">
    <property type="entry name" value="SLL0236 PROTEIN"/>
    <property type="match status" value="1"/>
</dbReference>
<dbReference type="Gene3D" id="3.40.630.10">
    <property type="entry name" value="Zn peptidases"/>
    <property type="match status" value="1"/>
</dbReference>
<dbReference type="GO" id="GO:0004181">
    <property type="term" value="F:metallocarboxypeptidase activity"/>
    <property type="evidence" value="ECO:0007669"/>
    <property type="project" value="InterPro"/>
</dbReference>
<comment type="cofactor">
    <cofactor evidence="1">
        <name>Zn(2+)</name>
        <dbReference type="ChEBI" id="CHEBI:29105"/>
    </cofactor>
</comment>
<evidence type="ECO:0000313" key="9">
    <source>
        <dbReference type="EMBL" id="CAH1972616.1"/>
    </source>
</evidence>
<evidence type="ECO:0000256" key="1">
    <source>
        <dbReference type="ARBA" id="ARBA00001947"/>
    </source>
</evidence>
<name>A0A9P0KF61_ACAOB</name>
<dbReference type="Proteomes" id="UP001152888">
    <property type="component" value="Unassembled WGS sequence"/>
</dbReference>
<evidence type="ECO:0000256" key="4">
    <source>
        <dbReference type="ARBA" id="ARBA00022801"/>
    </source>
</evidence>
<comment type="caution">
    <text evidence="9">The sequence shown here is derived from an EMBL/GenBank/DDBJ whole genome shotgun (WGS) entry which is preliminary data.</text>
</comment>
<comment type="similarity">
    <text evidence="2 7">Belongs to the peptidase M14 family.</text>
</comment>
<evidence type="ECO:0000256" key="7">
    <source>
        <dbReference type="PROSITE-ProRule" id="PRU01379"/>
    </source>
</evidence>
<evidence type="ECO:0000259" key="8">
    <source>
        <dbReference type="PROSITE" id="PS52035"/>
    </source>
</evidence>
<dbReference type="PROSITE" id="PS52035">
    <property type="entry name" value="PEPTIDASE_M14"/>
    <property type="match status" value="1"/>
</dbReference>
<protein>
    <recommendedName>
        <fullName evidence="8">Peptidase M14 domain-containing protein</fullName>
    </recommendedName>
</protein>
<gene>
    <name evidence="9" type="ORF">ACAOBT_LOCUS10099</name>
</gene>
<dbReference type="GO" id="GO:0008270">
    <property type="term" value="F:zinc ion binding"/>
    <property type="evidence" value="ECO:0007669"/>
    <property type="project" value="InterPro"/>
</dbReference>
<keyword evidence="4" id="KW-0378">Hydrolase</keyword>
<reference evidence="9" key="1">
    <citation type="submission" date="2022-03" db="EMBL/GenBank/DDBJ databases">
        <authorList>
            <person name="Sayadi A."/>
        </authorList>
    </citation>
    <scope>NUCLEOTIDE SEQUENCE</scope>
</reference>
<dbReference type="SUPFAM" id="SSF53187">
    <property type="entry name" value="Zn-dependent exopeptidases"/>
    <property type="match status" value="1"/>
</dbReference>
<dbReference type="InterPro" id="IPR000834">
    <property type="entry name" value="Peptidase_M14"/>
</dbReference>
<dbReference type="PANTHER" id="PTHR11705">
    <property type="entry name" value="PROTEASE FAMILY M14 CARBOXYPEPTIDASE A,B"/>
    <property type="match status" value="1"/>
</dbReference>
<keyword evidence="6" id="KW-0482">Metalloprotease</keyword>
<dbReference type="Pfam" id="PF00246">
    <property type="entry name" value="Peptidase_M14"/>
    <property type="match status" value="1"/>
</dbReference>
<proteinExistence type="inferred from homology"/>
<sequence>MRSPRKIVETTASCVGLNKPKIEVQRVRNVVRRHQKYHETVLNYGEIKSFLQKLQKEYKGKIEIETIGKSCCGRPILMAKIRGYSGCLRRPKSYKTFIEAGSCGYSWSAVSTALYLIEYATKGNDLTVLSDYYIVPCSNPDGYQNSLDCLSSVDLTFNYPIVLGCGDVQNIPENQFMEAVTTWRRNYRYRSPETEALKSTLLKYKDHIKLFISLQEGPNTSKILYPFGNTVDEVDHIQLVRKVAMAGRHAAKRLMFQVGSIIEVSGMNLGCIIDYMQLLDTQPGSPLFPYIVRVHNNGKRPHKCRILAQCQEIKEAVKGMASNVFMILQRYGY</sequence>
<organism evidence="9 10">
    <name type="scientific">Acanthoscelides obtectus</name>
    <name type="common">Bean weevil</name>
    <name type="synonym">Bruchus obtectus</name>
    <dbReference type="NCBI Taxonomy" id="200917"/>
    <lineage>
        <taxon>Eukaryota</taxon>
        <taxon>Metazoa</taxon>
        <taxon>Ecdysozoa</taxon>
        <taxon>Arthropoda</taxon>
        <taxon>Hexapoda</taxon>
        <taxon>Insecta</taxon>
        <taxon>Pterygota</taxon>
        <taxon>Neoptera</taxon>
        <taxon>Endopterygota</taxon>
        <taxon>Coleoptera</taxon>
        <taxon>Polyphaga</taxon>
        <taxon>Cucujiformia</taxon>
        <taxon>Chrysomeloidea</taxon>
        <taxon>Chrysomelidae</taxon>
        <taxon>Bruchinae</taxon>
        <taxon>Bruchini</taxon>
        <taxon>Acanthoscelides</taxon>
    </lineage>
</organism>
<dbReference type="OrthoDB" id="3626597at2759"/>
<accession>A0A9P0KF61</accession>
<dbReference type="AlphaFoldDB" id="A0A9P0KF61"/>
<comment type="caution">
    <text evidence="7">Lacks conserved residue(s) required for the propagation of feature annotation.</text>
</comment>
<keyword evidence="3" id="KW-0645">Protease</keyword>
<dbReference type="SMART" id="SM00631">
    <property type="entry name" value="Zn_pept"/>
    <property type="match status" value="1"/>
</dbReference>
<evidence type="ECO:0000256" key="2">
    <source>
        <dbReference type="ARBA" id="ARBA00005988"/>
    </source>
</evidence>